<comment type="caution">
    <text evidence="2">The sequence shown here is derived from an EMBL/GenBank/DDBJ whole genome shotgun (WGS) entry which is preliminary data.</text>
</comment>
<organism evidence="2 3">
    <name type="scientific">Hibiscus sabdariffa</name>
    <name type="common">roselle</name>
    <dbReference type="NCBI Taxonomy" id="183260"/>
    <lineage>
        <taxon>Eukaryota</taxon>
        <taxon>Viridiplantae</taxon>
        <taxon>Streptophyta</taxon>
        <taxon>Embryophyta</taxon>
        <taxon>Tracheophyta</taxon>
        <taxon>Spermatophyta</taxon>
        <taxon>Magnoliopsida</taxon>
        <taxon>eudicotyledons</taxon>
        <taxon>Gunneridae</taxon>
        <taxon>Pentapetalae</taxon>
        <taxon>rosids</taxon>
        <taxon>malvids</taxon>
        <taxon>Malvales</taxon>
        <taxon>Malvaceae</taxon>
        <taxon>Malvoideae</taxon>
        <taxon>Hibiscus</taxon>
    </lineage>
</organism>
<dbReference type="PANTHER" id="PTHR33237:SF21">
    <property type="entry name" value="TRANSMEMBRANE PROTEIN"/>
    <property type="match status" value="1"/>
</dbReference>
<reference evidence="2 3" key="1">
    <citation type="journal article" date="2024" name="G3 (Bethesda)">
        <title>Genome assembly of Hibiscus sabdariffa L. provides insights into metabolisms of medicinal natural products.</title>
        <authorList>
            <person name="Kim T."/>
        </authorList>
    </citation>
    <scope>NUCLEOTIDE SEQUENCE [LARGE SCALE GENOMIC DNA]</scope>
    <source>
        <strain evidence="2">TK-2024</strain>
        <tissue evidence="2">Old leaves</tissue>
    </source>
</reference>
<protein>
    <submittedName>
        <fullName evidence="2">Uncharacterized protein</fullName>
    </submittedName>
</protein>
<dbReference type="Proteomes" id="UP001396334">
    <property type="component" value="Unassembled WGS sequence"/>
</dbReference>
<sequence length="147" mass="15924">MAEIDEKSEASITISQGQDSHPSYGFSSLVKAMQRGNSNSFRKKVGSMVSTVFCKHSNFTVTKLNNITVEGSESGRKRVDESSGEGKAEGGSGEGIGRSVSEMMGGRSKKGQVWRKRILRGRKCRPLNGSGVIHYDENGFPSSHHLS</sequence>
<evidence type="ECO:0000256" key="1">
    <source>
        <dbReference type="SAM" id="MobiDB-lite"/>
    </source>
</evidence>
<evidence type="ECO:0000313" key="2">
    <source>
        <dbReference type="EMBL" id="KAK9043432.1"/>
    </source>
</evidence>
<gene>
    <name evidence="2" type="ORF">V6N11_071776</name>
</gene>
<dbReference type="PANTHER" id="PTHR33237">
    <property type="entry name" value="F2P16.13 PROTEIN-RELATED"/>
    <property type="match status" value="1"/>
</dbReference>
<keyword evidence="3" id="KW-1185">Reference proteome</keyword>
<accession>A0ABR2U1S4</accession>
<feature type="region of interest" description="Disordered" evidence="1">
    <location>
        <begin position="68"/>
        <end position="113"/>
    </location>
</feature>
<dbReference type="EMBL" id="JBBPBN010000003">
    <property type="protein sequence ID" value="KAK9043432.1"/>
    <property type="molecule type" value="Genomic_DNA"/>
</dbReference>
<feature type="region of interest" description="Disordered" evidence="1">
    <location>
        <begin position="1"/>
        <end position="25"/>
    </location>
</feature>
<name>A0ABR2U1S4_9ROSI</name>
<proteinExistence type="predicted"/>
<feature type="compositionally biased region" description="Basic and acidic residues" evidence="1">
    <location>
        <begin position="73"/>
        <end position="88"/>
    </location>
</feature>
<evidence type="ECO:0000313" key="3">
    <source>
        <dbReference type="Proteomes" id="UP001396334"/>
    </source>
</evidence>
<feature type="compositionally biased region" description="Polar residues" evidence="1">
    <location>
        <begin position="10"/>
        <end position="21"/>
    </location>
</feature>